<dbReference type="EC" id="2.7.7.60" evidence="3"/>
<evidence type="ECO:0000256" key="2">
    <source>
        <dbReference type="ARBA" id="ARBA00022695"/>
    </source>
</evidence>
<evidence type="ECO:0000313" key="5">
    <source>
        <dbReference type="EMBL" id="SOB58887.1"/>
    </source>
</evidence>
<name>A0A2C8F8K8_9BACT</name>
<feature type="site" description="Positions MEP for the nucleophilic attack" evidence="3">
    <location>
        <position position="157"/>
    </location>
</feature>
<dbReference type="InterPro" id="IPR034683">
    <property type="entry name" value="IspD/TarI"/>
</dbReference>
<dbReference type="InterPro" id="IPR050088">
    <property type="entry name" value="IspD/TarI_cytidylyltransf_bact"/>
</dbReference>
<dbReference type="InterPro" id="IPR001228">
    <property type="entry name" value="IspD"/>
</dbReference>
<dbReference type="CDD" id="cd02516">
    <property type="entry name" value="CDP-ME_synthetase"/>
    <property type="match status" value="1"/>
</dbReference>
<dbReference type="GO" id="GO:0050518">
    <property type="term" value="F:2-C-methyl-D-erythritol 4-phosphate cytidylyltransferase activity"/>
    <property type="evidence" value="ECO:0007669"/>
    <property type="project" value="UniProtKB-UniRule"/>
</dbReference>
<dbReference type="RefSeq" id="WP_097011860.1">
    <property type="nucleotide sequence ID" value="NZ_LT907975.1"/>
</dbReference>
<comment type="pathway">
    <text evidence="3">Isoprenoid biosynthesis; isopentenyl diphosphate biosynthesis via DXP pathway; isopentenyl diphosphate from 1-deoxy-D-xylulose 5-phosphate: step 2/6.</text>
</comment>
<dbReference type="PROSITE" id="PS00061">
    <property type="entry name" value="ADH_SHORT"/>
    <property type="match status" value="1"/>
</dbReference>
<keyword evidence="1 3" id="KW-0808">Transferase</keyword>
<keyword evidence="2 3" id="KW-0548">Nucleotidyltransferase</keyword>
<evidence type="ECO:0000256" key="4">
    <source>
        <dbReference type="RuleBase" id="RU000363"/>
    </source>
</evidence>
<dbReference type="PANTHER" id="PTHR32125">
    <property type="entry name" value="2-C-METHYL-D-ERYTHRITOL 4-PHOSPHATE CYTIDYLYLTRANSFERASE, CHLOROPLASTIC"/>
    <property type="match status" value="1"/>
</dbReference>
<dbReference type="CDD" id="cd05233">
    <property type="entry name" value="SDR_c"/>
    <property type="match status" value="1"/>
</dbReference>
<dbReference type="UniPathway" id="UPA00056">
    <property type="reaction ID" value="UER00093"/>
</dbReference>
<proteinExistence type="inferred from homology"/>
<dbReference type="EMBL" id="LT907975">
    <property type="protein sequence ID" value="SOB58887.1"/>
    <property type="molecule type" value="Genomic_DNA"/>
</dbReference>
<comment type="catalytic activity">
    <reaction evidence="3">
        <text>2-C-methyl-D-erythritol 4-phosphate + CTP + H(+) = 4-CDP-2-C-methyl-D-erythritol + diphosphate</text>
        <dbReference type="Rhea" id="RHEA:13429"/>
        <dbReference type="ChEBI" id="CHEBI:15378"/>
        <dbReference type="ChEBI" id="CHEBI:33019"/>
        <dbReference type="ChEBI" id="CHEBI:37563"/>
        <dbReference type="ChEBI" id="CHEBI:57823"/>
        <dbReference type="ChEBI" id="CHEBI:58262"/>
        <dbReference type="EC" id="2.7.7.60"/>
    </reaction>
</comment>
<evidence type="ECO:0000256" key="1">
    <source>
        <dbReference type="ARBA" id="ARBA00022679"/>
    </source>
</evidence>
<comment type="function">
    <text evidence="3">Catalyzes the formation of 4-diphosphocytidyl-2-C-methyl-D-erythritol from CTP and 2-C-methyl-D-erythritol 4-phosphate (MEP).</text>
</comment>
<dbReference type="Proteomes" id="UP000219215">
    <property type="component" value="Chromosome DPRO"/>
</dbReference>
<organism evidence="5 6">
    <name type="scientific">Pseudodesulfovibrio profundus</name>
    <dbReference type="NCBI Taxonomy" id="57320"/>
    <lineage>
        <taxon>Bacteria</taxon>
        <taxon>Pseudomonadati</taxon>
        <taxon>Thermodesulfobacteriota</taxon>
        <taxon>Desulfovibrionia</taxon>
        <taxon>Desulfovibrionales</taxon>
        <taxon>Desulfovibrionaceae</taxon>
    </lineage>
</organism>
<dbReference type="PIRSF" id="PIRSF036586">
    <property type="entry name" value="CDP-ribitol_syn"/>
    <property type="match status" value="1"/>
</dbReference>
<dbReference type="HAMAP" id="MF_00108">
    <property type="entry name" value="IspD"/>
    <property type="match status" value="1"/>
</dbReference>
<dbReference type="AlphaFoldDB" id="A0A2C8F8K8"/>
<gene>
    <name evidence="5" type="primary">bcs</name>
    <name evidence="3" type="synonym">ispD</name>
    <name evidence="5" type="ORF">DPRO_1984</name>
</gene>
<dbReference type="SUPFAM" id="SSF51735">
    <property type="entry name" value="NAD(P)-binding Rossmann-fold domains"/>
    <property type="match status" value="1"/>
</dbReference>
<comment type="similarity">
    <text evidence="3">Belongs to the IspD/TarI cytidylyltransferase family. IspD subfamily.</text>
</comment>
<dbReference type="NCBIfam" id="TIGR00453">
    <property type="entry name" value="ispD"/>
    <property type="match status" value="1"/>
</dbReference>
<feature type="site" description="Positions MEP for the nucleophilic attack" evidence="3">
    <location>
        <position position="215"/>
    </location>
</feature>
<dbReference type="Gene3D" id="3.40.50.720">
    <property type="entry name" value="NAD(P)-binding Rossmann-like Domain"/>
    <property type="match status" value="1"/>
</dbReference>
<dbReference type="InterPro" id="IPR036291">
    <property type="entry name" value="NAD(P)-bd_dom_sf"/>
</dbReference>
<comment type="similarity">
    <text evidence="4">Belongs to the short-chain dehydrogenases/reductases (SDR) family.</text>
</comment>
<sequence length="454" mass="50211">MSNRKRYCILLAAGSGNRMKFPTPKQFLKLAGRTIIEHTLDMVDGHPEVDEIFIVMDKDYRSFMEEILLRNSYTKVTKVLNGGASRRESSASGIFAVEEDDALVLLHDAVRPFLSHRIVSDCYKALEQHASVDVAIPAVDTIIKVDEQDCIQSIPDRSALRRGQTPQGFRADVLKRAHHLAMEDPEVKVTDDCGLILRYGLGDVHVVQGEERNIKITYPEDLYLADKIFQLNTVDVEHLRSGEPLEGKHIVVFGSSRGIGEHVMRMGTDQGAIMHGFSRTNGVDVRDYKAVKEALDSVQAQTGRIDGVVNTAAILRSGTLLSRDIDDINLEIDINYTGSINVVKAALPHLKESRGSVALFTSSSYTRGRSLYTIYSSTKAAVVNLTQGLAEELHADGVRINAINPERTNTPMRRENFGVEPENTLLSAEAVAQATLDTLLAHFSGMVVDVRRND</sequence>
<dbReference type="InterPro" id="IPR002347">
    <property type="entry name" value="SDR_fam"/>
</dbReference>
<dbReference type="PANTHER" id="PTHR32125:SF4">
    <property type="entry name" value="2-C-METHYL-D-ERYTHRITOL 4-PHOSPHATE CYTIDYLYLTRANSFERASE, CHLOROPLASTIC"/>
    <property type="match status" value="1"/>
</dbReference>
<dbReference type="PRINTS" id="PR00080">
    <property type="entry name" value="SDRFAMILY"/>
</dbReference>
<keyword evidence="6" id="KW-1185">Reference proteome</keyword>
<accession>A0A2C8F8K8</accession>
<dbReference type="NCBIfam" id="NF001183">
    <property type="entry name" value="PRK00155.1-3"/>
    <property type="match status" value="1"/>
</dbReference>
<dbReference type="Pfam" id="PF01128">
    <property type="entry name" value="IspD"/>
    <property type="match status" value="1"/>
</dbReference>
<dbReference type="InterPro" id="IPR020904">
    <property type="entry name" value="Sc_DH/Rdtase_CS"/>
</dbReference>
<keyword evidence="3" id="KW-0414">Isoprene biosynthesis</keyword>
<feature type="site" description="Transition state stabilizer" evidence="3">
    <location>
        <position position="18"/>
    </location>
</feature>
<dbReference type="Gene3D" id="3.90.550.10">
    <property type="entry name" value="Spore Coat Polysaccharide Biosynthesis Protein SpsA, Chain A"/>
    <property type="match status" value="1"/>
</dbReference>
<dbReference type="SUPFAM" id="SSF53448">
    <property type="entry name" value="Nucleotide-diphospho-sugar transferases"/>
    <property type="match status" value="1"/>
</dbReference>
<feature type="site" description="Transition state stabilizer" evidence="3">
    <location>
        <position position="25"/>
    </location>
</feature>
<protein>
    <recommendedName>
        <fullName evidence="3">2-C-methyl-D-erythritol 4-phosphate cytidylyltransferase</fullName>
        <ecNumber evidence="3">2.7.7.60</ecNumber>
    </recommendedName>
    <alternativeName>
        <fullName evidence="3">4-diphosphocytidyl-2C-methyl-D-erythritol synthase</fullName>
    </alternativeName>
    <alternativeName>
        <fullName evidence="3">MEP cytidylyltransferase</fullName>
        <shortName evidence="3">MCT</shortName>
    </alternativeName>
</protein>
<dbReference type="InterPro" id="IPR029044">
    <property type="entry name" value="Nucleotide-diphossugar_trans"/>
</dbReference>
<dbReference type="GO" id="GO:0019288">
    <property type="term" value="P:isopentenyl diphosphate biosynthetic process, methylerythritol 4-phosphate pathway"/>
    <property type="evidence" value="ECO:0007669"/>
    <property type="project" value="UniProtKB-UniRule"/>
</dbReference>
<dbReference type="OrthoDB" id="9804336at2"/>
<dbReference type="KEGG" id="pprf:DPRO_1984"/>
<evidence type="ECO:0000313" key="6">
    <source>
        <dbReference type="Proteomes" id="UP000219215"/>
    </source>
</evidence>
<evidence type="ECO:0000256" key="3">
    <source>
        <dbReference type="HAMAP-Rule" id="MF_00108"/>
    </source>
</evidence>
<dbReference type="Pfam" id="PF00106">
    <property type="entry name" value="adh_short"/>
    <property type="match status" value="1"/>
</dbReference>
<dbReference type="InterPro" id="IPR012115">
    <property type="entry name" value="CDP-ribitol_syn"/>
</dbReference>
<reference evidence="6" key="1">
    <citation type="submission" date="2017-09" db="EMBL/GenBank/DDBJ databases">
        <authorList>
            <person name="Regsiter A."/>
            <person name="William W."/>
        </authorList>
    </citation>
    <scope>NUCLEOTIDE SEQUENCE [LARGE SCALE GENOMIC DNA]</scope>
    <source>
        <strain evidence="6">500-1</strain>
    </source>
</reference>
<dbReference type="FunFam" id="3.90.550.10:FF:000003">
    <property type="entry name" value="2-C-methyl-D-erythritol 4-phosphate cytidylyltransferase"/>
    <property type="match status" value="1"/>
</dbReference>
<dbReference type="PRINTS" id="PR00081">
    <property type="entry name" value="GDHRDH"/>
</dbReference>